<dbReference type="RefSeq" id="WP_379771591.1">
    <property type="nucleotide sequence ID" value="NZ_JBHSMZ010000008.1"/>
</dbReference>
<evidence type="ECO:0000313" key="5">
    <source>
        <dbReference type="Proteomes" id="UP001596086"/>
    </source>
</evidence>
<gene>
    <name evidence="4" type="ORF">ACFPO9_13530</name>
</gene>
<evidence type="ECO:0000313" key="4">
    <source>
        <dbReference type="EMBL" id="MFC5549531.1"/>
    </source>
</evidence>
<feature type="chain" id="PRO_5046950362" evidence="2">
    <location>
        <begin position="22"/>
        <end position="182"/>
    </location>
</feature>
<evidence type="ECO:0000256" key="1">
    <source>
        <dbReference type="SAM" id="Coils"/>
    </source>
</evidence>
<feature type="signal peptide" evidence="2">
    <location>
        <begin position="1"/>
        <end position="21"/>
    </location>
</feature>
<proteinExistence type="predicted"/>
<dbReference type="Proteomes" id="UP001596086">
    <property type="component" value="Unassembled WGS sequence"/>
</dbReference>
<evidence type="ECO:0000259" key="3">
    <source>
        <dbReference type="Pfam" id="PF09832"/>
    </source>
</evidence>
<keyword evidence="2" id="KW-0732">Signal</keyword>
<dbReference type="EMBL" id="JBHSMZ010000008">
    <property type="protein sequence ID" value="MFC5549531.1"/>
    <property type="molecule type" value="Genomic_DNA"/>
</dbReference>
<organism evidence="4 5">
    <name type="scientific">Massilia aerilata</name>
    <dbReference type="NCBI Taxonomy" id="453817"/>
    <lineage>
        <taxon>Bacteria</taxon>
        <taxon>Pseudomonadati</taxon>
        <taxon>Pseudomonadota</taxon>
        <taxon>Betaproteobacteria</taxon>
        <taxon>Burkholderiales</taxon>
        <taxon>Oxalobacteraceae</taxon>
        <taxon>Telluria group</taxon>
        <taxon>Massilia</taxon>
    </lineage>
</organism>
<dbReference type="Pfam" id="PF09832">
    <property type="entry name" value="DUF2059"/>
    <property type="match status" value="1"/>
</dbReference>
<keyword evidence="1" id="KW-0175">Coiled coil</keyword>
<name>A0ABW0RZS3_9BURK</name>
<accession>A0ABW0RZS3</accession>
<feature type="domain" description="DUF2059" evidence="3">
    <location>
        <begin position="111"/>
        <end position="169"/>
    </location>
</feature>
<keyword evidence="5" id="KW-1185">Reference proteome</keyword>
<evidence type="ECO:0000256" key="2">
    <source>
        <dbReference type="SAM" id="SignalP"/>
    </source>
</evidence>
<dbReference type="InterPro" id="IPR018637">
    <property type="entry name" value="DUF2059"/>
</dbReference>
<reference evidence="5" key="1">
    <citation type="journal article" date="2019" name="Int. J. Syst. Evol. Microbiol.">
        <title>The Global Catalogue of Microorganisms (GCM) 10K type strain sequencing project: providing services to taxonomists for standard genome sequencing and annotation.</title>
        <authorList>
            <consortium name="The Broad Institute Genomics Platform"/>
            <consortium name="The Broad Institute Genome Sequencing Center for Infectious Disease"/>
            <person name="Wu L."/>
            <person name="Ma J."/>
        </authorList>
    </citation>
    <scope>NUCLEOTIDE SEQUENCE [LARGE SCALE GENOMIC DNA]</scope>
    <source>
        <strain evidence="5">CGMCC 4.5798</strain>
    </source>
</reference>
<protein>
    <submittedName>
        <fullName evidence="4">DUF2059 domain-containing protein</fullName>
    </submittedName>
</protein>
<feature type="coiled-coil region" evidence="1">
    <location>
        <begin position="72"/>
        <end position="99"/>
    </location>
</feature>
<sequence length="182" mass="20038">MKKHLAAIVSAFAFATVPAFAQTKPALDPAAVQATRQMMEAMKIREVMIQSLKQAEQAMPAQIRGSLTSLVQNDKNLNAQQKQAALADLEKKLPALLAANHALFSDASLVDEMLQEMVPLYAETYTVDEIHQLSAFYGSPVGQKMLANMPKLMTQSMAISNRIMMPRIQKMMEQTAQAVMAK</sequence>
<comment type="caution">
    <text evidence="4">The sequence shown here is derived from an EMBL/GenBank/DDBJ whole genome shotgun (WGS) entry which is preliminary data.</text>
</comment>